<gene>
    <name evidence="1" type="ORF">BST97_13310</name>
</gene>
<dbReference type="Proteomes" id="UP000193431">
    <property type="component" value="Chromosome"/>
</dbReference>
<organism evidence="1 2">
    <name type="scientific">Nonlabens spongiae</name>
    <dbReference type="NCBI Taxonomy" id="331648"/>
    <lineage>
        <taxon>Bacteria</taxon>
        <taxon>Pseudomonadati</taxon>
        <taxon>Bacteroidota</taxon>
        <taxon>Flavobacteriia</taxon>
        <taxon>Flavobacteriales</taxon>
        <taxon>Flavobacteriaceae</taxon>
        <taxon>Nonlabens</taxon>
    </lineage>
</organism>
<protein>
    <submittedName>
        <fullName evidence="1">Uncharacterized protein</fullName>
    </submittedName>
</protein>
<evidence type="ECO:0000313" key="1">
    <source>
        <dbReference type="EMBL" id="ARN78887.1"/>
    </source>
</evidence>
<sequence>MNYIEIKNEKRLHHGIVRKTDLNLRAEFPELQTIIYQVEDDSFVIQIKNRKVDYHKIEAEFEKSIKPILVPINLSRKKPKEKFKILSSLEDVDIPKGLQGVLMPKFRWADMLMSKFPGINFYKISDEPGVVNIHIANYWYQSNSMKKYQFLTKNQKEDLVEFLKNYKSGIDFRIYVDELDSASDHNGHSKDGSSTYYCNRVARNIPKFVQRDESLWYDNVDSIFESNFKKKQLFFYNQNEYSCYADFSVYPNIDLRYFLLLYQRIYLSPPIDNNLGDWFKAHSMSRAEFIELIIRERITILLVQDVSRYDTDFLNEVFSLKPDAIVSKRAIACLQQCDIIETSDNYLFGDGVSIKEMKFVSEMLSKYMKTDASSLFKTLAWPVVARRKSFDVLQIGGVLSASVYGVNKIISNPPETNISEASEFMLNVFSYASHLSSSLNATYFPVRGKDGFTDATYTEQMGTLLNFYKKATVEGLKNFVEGQQYLIKGNTFIEPIQLLKINDYPPILEFEDVLNKELVFPSSKRLMETLANLNGEEQQRKIKMYNDEINKFLGTQEKTGLVLDLGTQTLNIAIGLASGVPTGPLTSLLKLMSKKPMKRLNPVRGLLEKVELAMNQNEEDTRNIHFLSRINRVAKLKEY</sequence>
<keyword evidence="2" id="KW-1185">Reference proteome</keyword>
<accession>A0A1W6MMS5</accession>
<reference evidence="1 2" key="1">
    <citation type="submission" date="2016-11" db="EMBL/GenBank/DDBJ databases">
        <title>Trade-off between light-utilization and light-protection in marine flavobacteria.</title>
        <authorList>
            <person name="Kumagai Y."/>
        </authorList>
    </citation>
    <scope>NUCLEOTIDE SEQUENCE [LARGE SCALE GENOMIC DNA]</scope>
    <source>
        <strain evidence="1 2">JCM 13191</strain>
    </source>
</reference>
<name>A0A1W6MMS5_9FLAO</name>
<dbReference type="STRING" id="331648.BST97_13310"/>
<dbReference type="RefSeq" id="WP_085767692.1">
    <property type="nucleotide sequence ID" value="NZ_CP019344.1"/>
</dbReference>
<dbReference type="EMBL" id="CP019344">
    <property type="protein sequence ID" value="ARN78887.1"/>
    <property type="molecule type" value="Genomic_DNA"/>
</dbReference>
<dbReference type="OrthoDB" id="1393305at2"/>
<proteinExistence type="predicted"/>
<evidence type="ECO:0000313" key="2">
    <source>
        <dbReference type="Proteomes" id="UP000193431"/>
    </source>
</evidence>
<dbReference type="AlphaFoldDB" id="A0A1W6MMS5"/>